<keyword evidence="3" id="KW-1185">Reference proteome</keyword>
<organism evidence="2 3">
    <name type="scientific">Streptomyces acidiscabies</name>
    <dbReference type="NCBI Taxonomy" id="42234"/>
    <lineage>
        <taxon>Bacteria</taxon>
        <taxon>Bacillati</taxon>
        <taxon>Actinomycetota</taxon>
        <taxon>Actinomycetes</taxon>
        <taxon>Kitasatosporales</taxon>
        <taxon>Streptomycetaceae</taxon>
        <taxon>Streptomyces</taxon>
    </lineage>
</organism>
<accession>A0ABU4LYN5</accession>
<dbReference type="EMBL" id="JARAWP010000013">
    <property type="protein sequence ID" value="MDX3020793.1"/>
    <property type="molecule type" value="Genomic_DNA"/>
</dbReference>
<sequence length="83" mass="8529">MLSARPANPALARCTTAAAPNSSVPDASFPCPPYGRAGVGRVMAAGRRLAPVHGPRRPPPTRVASAPHHPAAGNRTTLEGETR</sequence>
<comment type="caution">
    <text evidence="2">The sequence shown here is derived from an EMBL/GenBank/DDBJ whole genome shotgun (WGS) entry which is preliminary data.</text>
</comment>
<reference evidence="2 3" key="1">
    <citation type="journal article" date="2023" name="Microb. Genom.">
        <title>Mesoterricola silvestris gen. nov., sp. nov., Mesoterricola sediminis sp. nov., Geothrix oryzae sp. nov., Geothrix edaphica sp. nov., Geothrix rubra sp. nov., and Geothrix limicola sp. nov., six novel members of Acidobacteriota isolated from soils.</title>
        <authorList>
            <person name="Weisberg A.J."/>
            <person name="Pearce E."/>
            <person name="Kramer C.G."/>
            <person name="Chang J.H."/>
            <person name="Clarke C.R."/>
        </authorList>
    </citation>
    <scope>NUCLEOTIDE SEQUENCE [LARGE SCALE GENOMIC DNA]</scope>
    <source>
        <strain evidence="2 3">NB05-1H</strain>
    </source>
</reference>
<name>A0ABU4LYN5_9ACTN</name>
<feature type="region of interest" description="Disordered" evidence="1">
    <location>
        <begin position="50"/>
        <end position="83"/>
    </location>
</feature>
<evidence type="ECO:0000313" key="3">
    <source>
        <dbReference type="Proteomes" id="UP001272987"/>
    </source>
</evidence>
<evidence type="ECO:0000313" key="2">
    <source>
        <dbReference type="EMBL" id="MDX3020793.1"/>
    </source>
</evidence>
<protein>
    <submittedName>
        <fullName evidence="2">Uncharacterized protein</fullName>
    </submittedName>
</protein>
<dbReference type="GeneID" id="69810514"/>
<proteinExistence type="predicted"/>
<dbReference type="Proteomes" id="UP001272987">
    <property type="component" value="Unassembled WGS sequence"/>
</dbReference>
<dbReference type="RefSeq" id="WP_141655525.1">
    <property type="nucleotide sequence ID" value="NZ_BCML01000055.1"/>
</dbReference>
<evidence type="ECO:0000256" key="1">
    <source>
        <dbReference type="SAM" id="MobiDB-lite"/>
    </source>
</evidence>
<gene>
    <name evidence="2" type="ORF">PV666_23290</name>
</gene>